<accession>A0A067M471</accession>
<dbReference type="HOGENOM" id="CLU_813769_0_0_1"/>
<dbReference type="Proteomes" id="UP000027195">
    <property type="component" value="Unassembled WGS sequence"/>
</dbReference>
<reference evidence="3" key="1">
    <citation type="journal article" date="2014" name="Proc. Natl. Acad. Sci. U.S.A.">
        <title>Extensive sampling of basidiomycete genomes demonstrates inadequacy of the white-rot/brown-rot paradigm for wood decay fungi.</title>
        <authorList>
            <person name="Riley R."/>
            <person name="Salamov A.A."/>
            <person name="Brown D.W."/>
            <person name="Nagy L.G."/>
            <person name="Floudas D."/>
            <person name="Held B.W."/>
            <person name="Levasseur A."/>
            <person name="Lombard V."/>
            <person name="Morin E."/>
            <person name="Otillar R."/>
            <person name="Lindquist E.A."/>
            <person name="Sun H."/>
            <person name="LaButti K.M."/>
            <person name="Schmutz J."/>
            <person name="Jabbour D."/>
            <person name="Luo H."/>
            <person name="Baker S.E."/>
            <person name="Pisabarro A.G."/>
            <person name="Walton J.D."/>
            <person name="Blanchette R.A."/>
            <person name="Henrissat B."/>
            <person name="Martin F."/>
            <person name="Cullen D."/>
            <person name="Hibbett D.S."/>
            <person name="Grigoriev I.V."/>
        </authorList>
    </citation>
    <scope>NUCLEOTIDE SEQUENCE [LARGE SCALE GENOMIC DNA]</scope>
    <source>
        <strain evidence="3">FD-172 SS1</strain>
    </source>
</reference>
<organism evidence="2 3">
    <name type="scientific">Botryobasidium botryosum (strain FD-172 SS1)</name>
    <dbReference type="NCBI Taxonomy" id="930990"/>
    <lineage>
        <taxon>Eukaryota</taxon>
        <taxon>Fungi</taxon>
        <taxon>Dikarya</taxon>
        <taxon>Basidiomycota</taxon>
        <taxon>Agaricomycotina</taxon>
        <taxon>Agaricomycetes</taxon>
        <taxon>Cantharellales</taxon>
        <taxon>Botryobasidiaceae</taxon>
        <taxon>Botryobasidium</taxon>
    </lineage>
</organism>
<keyword evidence="3" id="KW-1185">Reference proteome</keyword>
<evidence type="ECO:0000313" key="3">
    <source>
        <dbReference type="Proteomes" id="UP000027195"/>
    </source>
</evidence>
<feature type="region of interest" description="Disordered" evidence="1">
    <location>
        <begin position="1"/>
        <end position="53"/>
    </location>
</feature>
<dbReference type="InParanoid" id="A0A067M471"/>
<evidence type="ECO:0000313" key="2">
    <source>
        <dbReference type="EMBL" id="KDQ06351.1"/>
    </source>
</evidence>
<dbReference type="EMBL" id="KL198140">
    <property type="protein sequence ID" value="KDQ06351.1"/>
    <property type="molecule type" value="Genomic_DNA"/>
</dbReference>
<gene>
    <name evidence="2" type="ORF">BOTBODRAFT_181677</name>
</gene>
<evidence type="ECO:0000256" key="1">
    <source>
        <dbReference type="SAM" id="MobiDB-lite"/>
    </source>
</evidence>
<name>A0A067M471_BOTB1</name>
<dbReference type="AlphaFoldDB" id="A0A067M471"/>
<sequence length="341" mass="37440">MSVTTEDQDSRKRSLSPSPILAHKRLRTKDSTHHTTSGGGVQSASKAVSPLPRRARIPKSVVVGPGAVTAGYTPANMYTAATEPQLLPFEFDHAAIRSATSKPELLRAVYALLHRFSAEARDFVSSAISPLNNQPSQGAHHAVTPASFRDELVKREIAWDPETAANSDSLGWLMEPVRAHMAVLAVDALSNARELVDHAVRDIYPANPASSARYLERTLFLEKAACHFIQDALAHEDVMLTIQRERLAGLKSQFRAQFHTSRLHESCKGDTAKIDFVLEGLHQLGYTHADATDVALLDAYSKEVIILADVRAHLELLVERASDMVANAIIVRFYRSINQVA</sequence>
<protein>
    <submittedName>
        <fullName evidence="2">Uncharacterized protein</fullName>
    </submittedName>
</protein>
<proteinExistence type="predicted"/>